<dbReference type="InterPro" id="IPR044068">
    <property type="entry name" value="CB"/>
</dbReference>
<dbReference type="RefSeq" id="WP_006461367.1">
    <property type="nucleotide sequence ID" value="NZ_AEEC02000001.1"/>
</dbReference>
<proteinExistence type="inferred from homology"/>
<dbReference type="Gene3D" id="1.10.443.10">
    <property type="entry name" value="Intergrase catalytic core"/>
    <property type="match status" value="1"/>
</dbReference>
<evidence type="ECO:0000256" key="3">
    <source>
        <dbReference type="ARBA" id="ARBA00023125"/>
    </source>
</evidence>
<dbReference type="PANTHER" id="PTHR30349:SF41">
    <property type="entry name" value="INTEGRASE_RECOMBINASE PROTEIN MJ0367-RELATED"/>
    <property type="match status" value="1"/>
</dbReference>
<comment type="similarity">
    <text evidence="1">Belongs to the 'phage' integrase family.</text>
</comment>
<dbReference type="InterPro" id="IPR010998">
    <property type="entry name" value="Integrase_recombinase_N"/>
</dbReference>
<dbReference type="InterPro" id="IPR050090">
    <property type="entry name" value="Tyrosine_recombinase_XerCD"/>
</dbReference>
<dbReference type="Proteomes" id="UP000006772">
    <property type="component" value="Unassembled WGS sequence"/>
</dbReference>
<dbReference type="InterPro" id="IPR013762">
    <property type="entry name" value="Integrase-like_cat_sf"/>
</dbReference>
<dbReference type="InterPro" id="IPR025269">
    <property type="entry name" value="SAM-like_dom"/>
</dbReference>
<keyword evidence="2" id="KW-0229">DNA integration</keyword>
<dbReference type="PANTHER" id="PTHR30349">
    <property type="entry name" value="PHAGE INTEGRASE-RELATED"/>
    <property type="match status" value="1"/>
</dbReference>
<gene>
    <name evidence="7" type="ORF">HFRIS_001185</name>
</gene>
<keyword evidence="4" id="KW-0233">DNA recombination</keyword>
<evidence type="ECO:0000256" key="2">
    <source>
        <dbReference type="ARBA" id="ARBA00022908"/>
    </source>
</evidence>
<evidence type="ECO:0000256" key="5">
    <source>
        <dbReference type="PROSITE-ProRule" id="PRU01248"/>
    </source>
</evidence>
<dbReference type="InterPro" id="IPR011010">
    <property type="entry name" value="DNA_brk_join_enz"/>
</dbReference>
<dbReference type="AlphaFoldDB" id="A0AAI9IJ90"/>
<dbReference type="CDD" id="cd01184">
    <property type="entry name" value="INT_C_like_1"/>
    <property type="match status" value="1"/>
</dbReference>
<evidence type="ECO:0000256" key="4">
    <source>
        <dbReference type="ARBA" id="ARBA00023172"/>
    </source>
</evidence>
<evidence type="ECO:0000313" key="8">
    <source>
        <dbReference type="Proteomes" id="UP000006772"/>
    </source>
</evidence>
<accession>A0AAI9IJ90</accession>
<dbReference type="GO" id="GO:0015074">
    <property type="term" value="P:DNA integration"/>
    <property type="evidence" value="ECO:0007669"/>
    <property type="project" value="UniProtKB-KW"/>
</dbReference>
<dbReference type="PROSITE" id="PS51900">
    <property type="entry name" value="CB"/>
    <property type="match status" value="1"/>
</dbReference>
<keyword evidence="3 5" id="KW-0238">DNA-binding</keyword>
<evidence type="ECO:0000256" key="1">
    <source>
        <dbReference type="ARBA" id="ARBA00008857"/>
    </source>
</evidence>
<organism evidence="7 8">
    <name type="scientific">Herbaspirillum frisingense GSF30</name>
    <dbReference type="NCBI Taxonomy" id="864073"/>
    <lineage>
        <taxon>Bacteria</taxon>
        <taxon>Pseudomonadati</taxon>
        <taxon>Pseudomonadota</taxon>
        <taxon>Betaproteobacteria</taxon>
        <taxon>Burkholderiales</taxon>
        <taxon>Oxalobacteraceae</taxon>
        <taxon>Herbaspirillum</taxon>
    </lineage>
</organism>
<protein>
    <submittedName>
        <fullName evidence="7">Phage integrase</fullName>
    </submittedName>
</protein>
<dbReference type="Pfam" id="PF13102">
    <property type="entry name" value="Phage_int_SAM_5"/>
    <property type="match status" value="1"/>
</dbReference>
<dbReference type="GO" id="GO:0003677">
    <property type="term" value="F:DNA binding"/>
    <property type="evidence" value="ECO:0007669"/>
    <property type="project" value="UniProtKB-UniRule"/>
</dbReference>
<evidence type="ECO:0000313" key="7">
    <source>
        <dbReference type="EMBL" id="EOA06883.1"/>
    </source>
</evidence>
<feature type="domain" description="Core-binding (CB)" evidence="6">
    <location>
        <begin position="1"/>
        <end position="84"/>
    </location>
</feature>
<reference evidence="7 8" key="1">
    <citation type="journal article" date="2013" name="Front. Microbiol.">
        <title>The genome of the endophytic bacterium H. frisingense GSF30(T) identifies diverse strategies in the Herbaspirillum genus to interact with plants.</title>
        <authorList>
            <person name="Straub D."/>
            <person name="Rothballer M."/>
            <person name="Hartmann A."/>
            <person name="Ludewig U."/>
        </authorList>
    </citation>
    <scope>NUCLEOTIDE SEQUENCE [LARGE SCALE GENOMIC DNA]</scope>
    <source>
        <strain evidence="7 8">GSF30</strain>
    </source>
</reference>
<sequence>MTGATWGTSRTAKANQRMFDHFQAWLKEDVDLSQITRETINRFIHYLLTEREVEAGKRKGQKGLDQRSVDNYTSVLNKLLMWAQNKGYFPSEQRLPTAQQALVSKKVRRSRAERANPPYTLNQLQKLFNPKQFSPKLPHHFWPPLISLFTGARRREIAQLLLSDFLFEDGIHGLSINILEDDDKSVKSAAGIRTIPLHPVLIELGLLEYVEDVRALDIGPELFPGIGITIEGEKGNAVGNAWGRHVAKTLGDESRNPTFHSFRSTALQVMKKNKVGIEMRCQLAGHEFSHVSQVYAPDRYTLRELMEEGIPKFVYDGLDLSELKCVRGQFDQHNRKSTALRIRREKIIARREQRKKEK</sequence>
<evidence type="ECO:0000259" key="6">
    <source>
        <dbReference type="PROSITE" id="PS51900"/>
    </source>
</evidence>
<name>A0AAI9IJ90_9BURK</name>
<comment type="caution">
    <text evidence="7">The sequence shown here is derived from an EMBL/GenBank/DDBJ whole genome shotgun (WGS) entry which is preliminary data.</text>
</comment>
<dbReference type="GO" id="GO:0006310">
    <property type="term" value="P:DNA recombination"/>
    <property type="evidence" value="ECO:0007669"/>
    <property type="project" value="UniProtKB-KW"/>
</dbReference>
<dbReference type="SUPFAM" id="SSF56349">
    <property type="entry name" value="DNA breaking-rejoining enzymes"/>
    <property type="match status" value="1"/>
</dbReference>
<dbReference type="Gene3D" id="1.10.150.130">
    <property type="match status" value="1"/>
</dbReference>
<dbReference type="EMBL" id="AEEC02000001">
    <property type="protein sequence ID" value="EOA06883.1"/>
    <property type="molecule type" value="Genomic_DNA"/>
</dbReference>